<dbReference type="Gene3D" id="3.40.50.300">
    <property type="entry name" value="P-loop containing nucleotide triphosphate hydrolases"/>
    <property type="match status" value="1"/>
</dbReference>
<keyword evidence="1" id="KW-0677">Repeat</keyword>
<dbReference type="EMBL" id="MAAF01000091">
    <property type="protein sequence ID" value="OUR77119.1"/>
    <property type="molecule type" value="Genomic_DNA"/>
</dbReference>
<evidence type="ECO:0000256" key="1">
    <source>
        <dbReference type="ARBA" id="ARBA00022737"/>
    </source>
</evidence>
<dbReference type="Pfam" id="PF13271">
    <property type="entry name" value="DUF4062"/>
    <property type="match status" value="1"/>
</dbReference>
<name>A0A1Y5E467_COLPS</name>
<dbReference type="InterPro" id="IPR052752">
    <property type="entry name" value="NACHT-WD_repeat"/>
</dbReference>
<feature type="domain" description="AAA+ ATPase" evidence="2">
    <location>
        <begin position="342"/>
        <end position="499"/>
    </location>
</feature>
<dbReference type="Pfam" id="PF24883">
    <property type="entry name" value="NPHP3_N"/>
    <property type="match status" value="1"/>
</dbReference>
<dbReference type="InterPro" id="IPR025139">
    <property type="entry name" value="DUF4062"/>
</dbReference>
<dbReference type="PANTHER" id="PTHR19871">
    <property type="entry name" value="BETA TRANSDUCIN-RELATED PROTEIN"/>
    <property type="match status" value="1"/>
</dbReference>
<dbReference type="SUPFAM" id="SSF52540">
    <property type="entry name" value="P-loop containing nucleoside triphosphate hydrolases"/>
    <property type="match status" value="1"/>
</dbReference>
<evidence type="ECO:0000259" key="2">
    <source>
        <dbReference type="SMART" id="SM00382"/>
    </source>
</evidence>
<reference evidence="4" key="1">
    <citation type="journal article" date="2017" name="Proc. Natl. Acad. Sci. U.S.A.">
        <title>Simulation of Deepwater Horizon oil plume reveals substrate specialization within a complex community of hydrocarbon degraders.</title>
        <authorList>
            <person name="Hu P."/>
            <person name="Dubinsky E.A."/>
            <person name="Probst A.J."/>
            <person name="Wang J."/>
            <person name="Sieber C.M.K."/>
            <person name="Tom L.M."/>
            <person name="Gardinali P."/>
            <person name="Banfield J.F."/>
            <person name="Atlas R.M."/>
            <person name="Andersen G.L."/>
        </authorList>
    </citation>
    <scope>NUCLEOTIDE SEQUENCE [LARGE SCALE GENOMIC DNA]</scope>
</reference>
<protein>
    <recommendedName>
        <fullName evidence="2">AAA+ ATPase domain-containing protein</fullName>
    </recommendedName>
</protein>
<sequence>MFDNKTFRLFISSTFNDFCREREILQTKVFPQITEYATKQGFNFQPIDLRWGISEEAQLDQKTVELCLNEVRECKSHQHPNFLIMIGDRYGWVPLPYAIDIGEFDSLLSLLSEQDTKTLLQWYRKDMNQVPAAYTLQERYFESKQSDVWAKLENNLQRILQDAVLRSELTDEQQRKYFTSATEGEAEEGIIPYIKPTLFQQNVLLSQNPYLLKNDSDNVFGFLRTIDNASQQDGKFIQEDYNEALAFKQRVADELKNTLSLHTRQIDGNNLDESYLLEFTAKTIEFLKNQVDKQKEYIEKQTLTPLQLEQQAQRRFAQHKSKNFVGQQSLRDRVASYVASTNQQPLLICGTSGSGKSSLMAKLVAEIQENQENPVLYRFVGATAHSSSSKDILTSLFDELNIDIAGREQKDTVEDFIQFSKRLCHSFSTIKKDVIILIDAVDQLRNEDDFLWLPNKLPENVKVIISSLRDKKHPKDSLNYQILETKISPENRIELQDFESSEQLLIALLANENRTLQQGQMKYFENKFQTAKTPLYVYVAAQEIKSWKSTDLIGNQCYIEGDIVEYLKPTQQGIVNEFITNLSSIYHHNQDFINRSFGYLFASRDGLSERQLLELLAIDKGLIKSVAPEDFHQNTNKVLPLIHWSRLHAQLKPFLSKKNLDGEELMSFFHREFEDAAKNIVNSRKEHESLIAATQVLIQRYSDQPEVLASWEKLYLKITMHHNLLYKDDEMLNGFMVFFASQPDKSANNIIIQNKGFFNKRENIIFCKCNLYFTKCFYELNKEDHFSRNFHMMSLTRLSQAFKDNGEANKAIAFDLKVNEQSEQAHEKYNTRPKDSFYSANNLAASHLRQGQFNEAEKIWSQIQPKIKELFYIDLTKNLTVYFDMTKALLANDWTDLYITVIHNMGECQSKNCAFVKAQISFKEVITITKVLVTSKREHYIEKHIKTLTSLANTYLNDGNDGAFDRTIDALTEVSTEINKYICHERNFLVTEVMRNCLALAHVQELNGDFNEALINLNKVSPILSKLMLKDDSITWDFLHLDYLVTSAKVNFHLQYPDALSIHVQAKEFVKHKGLQGEQVSRQLNDLNDLFNPSAEDLQLACLKQINDADIKAKNEQVKVVFFCLEQQKKQIESNVLLLLAQFDFTDDTPYEIVTVYNDKCLGFAKMIIDETLALPCLVYYFNGDVESIVLIDEGSNKATGDATFDQWLYLAVYIADHMGDRQIEPTHLFSALSFIELNSLGKKIFSQYVDGNPSSFTNTNAKSCIEYAKTITDIDVSEEFQEFLFQLQEQLKEEALGNLR</sequence>
<dbReference type="CDD" id="cd00009">
    <property type="entry name" value="AAA"/>
    <property type="match status" value="1"/>
</dbReference>
<gene>
    <name evidence="3" type="ORF">A9Q75_15450</name>
</gene>
<evidence type="ECO:0000313" key="3">
    <source>
        <dbReference type="EMBL" id="OUR77119.1"/>
    </source>
</evidence>
<dbReference type="InterPro" id="IPR003593">
    <property type="entry name" value="AAA+_ATPase"/>
</dbReference>
<organism evidence="3 4">
    <name type="scientific">Colwellia psychrerythraea</name>
    <name type="common">Vibrio psychroerythus</name>
    <dbReference type="NCBI Taxonomy" id="28229"/>
    <lineage>
        <taxon>Bacteria</taxon>
        <taxon>Pseudomonadati</taxon>
        <taxon>Pseudomonadota</taxon>
        <taxon>Gammaproteobacteria</taxon>
        <taxon>Alteromonadales</taxon>
        <taxon>Colwelliaceae</taxon>
        <taxon>Colwellia</taxon>
    </lineage>
</organism>
<dbReference type="Gene3D" id="1.25.40.10">
    <property type="entry name" value="Tetratricopeptide repeat domain"/>
    <property type="match status" value="1"/>
</dbReference>
<dbReference type="InterPro" id="IPR027417">
    <property type="entry name" value="P-loop_NTPase"/>
</dbReference>
<comment type="caution">
    <text evidence="3">The sequence shown here is derived from an EMBL/GenBank/DDBJ whole genome shotgun (WGS) entry which is preliminary data.</text>
</comment>
<accession>A0A1Y5E467</accession>
<proteinExistence type="predicted"/>
<dbReference type="SMART" id="SM00382">
    <property type="entry name" value="AAA"/>
    <property type="match status" value="1"/>
</dbReference>
<dbReference type="InterPro" id="IPR056884">
    <property type="entry name" value="NPHP3-like_N"/>
</dbReference>
<dbReference type="PANTHER" id="PTHR19871:SF14">
    <property type="entry name" value="DUF4062 DOMAIN-CONTAINING PROTEIN"/>
    <property type="match status" value="1"/>
</dbReference>
<dbReference type="InterPro" id="IPR011990">
    <property type="entry name" value="TPR-like_helical_dom_sf"/>
</dbReference>
<evidence type="ECO:0000313" key="4">
    <source>
        <dbReference type="Proteomes" id="UP000243053"/>
    </source>
</evidence>
<dbReference type="Proteomes" id="UP000243053">
    <property type="component" value="Unassembled WGS sequence"/>
</dbReference>